<reference evidence="2" key="2">
    <citation type="submission" date="2022-01" db="EMBL/GenBank/DDBJ databases">
        <authorList>
            <person name="Yamashiro T."/>
            <person name="Shiraishi A."/>
            <person name="Satake H."/>
            <person name="Nakayama K."/>
        </authorList>
    </citation>
    <scope>NUCLEOTIDE SEQUENCE</scope>
</reference>
<keyword evidence="3" id="KW-1185">Reference proteome</keyword>
<name>A0ABQ5EL53_9ASTR</name>
<proteinExistence type="predicted"/>
<organism evidence="2 3">
    <name type="scientific">Tanacetum coccineum</name>
    <dbReference type="NCBI Taxonomy" id="301880"/>
    <lineage>
        <taxon>Eukaryota</taxon>
        <taxon>Viridiplantae</taxon>
        <taxon>Streptophyta</taxon>
        <taxon>Embryophyta</taxon>
        <taxon>Tracheophyta</taxon>
        <taxon>Spermatophyta</taxon>
        <taxon>Magnoliopsida</taxon>
        <taxon>eudicotyledons</taxon>
        <taxon>Gunneridae</taxon>
        <taxon>Pentapetalae</taxon>
        <taxon>asterids</taxon>
        <taxon>campanulids</taxon>
        <taxon>Asterales</taxon>
        <taxon>Asteraceae</taxon>
        <taxon>Asteroideae</taxon>
        <taxon>Anthemideae</taxon>
        <taxon>Anthemidinae</taxon>
        <taxon>Tanacetum</taxon>
    </lineage>
</organism>
<dbReference type="EMBL" id="BQNB010016426">
    <property type="protein sequence ID" value="GJT51651.1"/>
    <property type="molecule type" value="Genomic_DNA"/>
</dbReference>
<dbReference type="Proteomes" id="UP001151760">
    <property type="component" value="Unassembled WGS sequence"/>
</dbReference>
<evidence type="ECO:0000256" key="1">
    <source>
        <dbReference type="SAM" id="MobiDB-lite"/>
    </source>
</evidence>
<evidence type="ECO:0000313" key="3">
    <source>
        <dbReference type="Proteomes" id="UP001151760"/>
    </source>
</evidence>
<evidence type="ECO:0000313" key="2">
    <source>
        <dbReference type="EMBL" id="GJT51651.1"/>
    </source>
</evidence>
<accession>A0ABQ5EL53</accession>
<gene>
    <name evidence="2" type="ORF">Tco_0977808</name>
</gene>
<comment type="caution">
    <text evidence="2">The sequence shown here is derived from an EMBL/GenBank/DDBJ whole genome shotgun (WGS) entry which is preliminary data.</text>
</comment>
<sequence length="109" mass="12152">MLYDSARGNILSDKNTRDSGKTLEGPSTPLVPTPDVSIPSKEPEQNLETLTEKVQKPSSESTAQVPPPEKEDSIFMEIPKPKAKKTINIEIQDLNSPRPNSYQYKLPYP</sequence>
<reference evidence="2" key="1">
    <citation type="journal article" date="2022" name="Int. J. Mol. Sci.">
        <title>Draft Genome of Tanacetum Coccineum: Genomic Comparison of Closely Related Tanacetum-Family Plants.</title>
        <authorList>
            <person name="Yamashiro T."/>
            <person name="Shiraishi A."/>
            <person name="Nakayama K."/>
            <person name="Satake H."/>
        </authorList>
    </citation>
    <scope>NUCLEOTIDE SEQUENCE</scope>
</reference>
<feature type="region of interest" description="Disordered" evidence="1">
    <location>
        <begin position="1"/>
        <end position="74"/>
    </location>
</feature>
<protein>
    <submittedName>
        <fullName evidence="2">Uncharacterized protein</fullName>
    </submittedName>
</protein>